<evidence type="ECO:0000256" key="1">
    <source>
        <dbReference type="SAM" id="MobiDB-lite"/>
    </source>
</evidence>
<feature type="region of interest" description="Disordered" evidence="1">
    <location>
        <begin position="750"/>
        <end position="769"/>
    </location>
</feature>
<reference evidence="2" key="1">
    <citation type="submission" date="2019-04" db="EMBL/GenBank/DDBJ databases">
        <authorList>
            <person name="Melise S."/>
            <person name="Noan J."/>
            <person name="Okalmin O."/>
        </authorList>
    </citation>
    <scope>NUCLEOTIDE SEQUENCE</scope>
    <source>
        <strain evidence="2">FN9</strain>
    </source>
</reference>
<dbReference type="AlphaFoldDB" id="A0A4E9DY43"/>
<organism evidence="2">
    <name type="scientific">Gibberella zeae</name>
    <name type="common">Wheat head blight fungus</name>
    <name type="synonym">Fusarium graminearum</name>
    <dbReference type="NCBI Taxonomy" id="5518"/>
    <lineage>
        <taxon>Eukaryota</taxon>
        <taxon>Fungi</taxon>
        <taxon>Dikarya</taxon>
        <taxon>Ascomycota</taxon>
        <taxon>Pezizomycotina</taxon>
        <taxon>Sordariomycetes</taxon>
        <taxon>Hypocreomycetidae</taxon>
        <taxon>Hypocreales</taxon>
        <taxon>Nectriaceae</taxon>
        <taxon>Fusarium</taxon>
    </lineage>
</organism>
<sequence>MFSWRCGYGLFLFWYSPSRISLRELVYIRVAFLRLLVTPSRYTYTIISRCSQFLFSLVDTTLVTTTSSTMDEEQAMKMVVQAALVSQKVREALQASLPVATEQLMTVQIPGTIIDTTGEINQPPSEPGPYVWNSKEESDTPHRIKVNESRLVDNMVPLSKVMMGITGKSVARSYAAALDMLIPEDAPIETDKSTATKTAAADRYVAAMRYLTSTAPNSSKSVIDVYVEKQQAYSEAMNKWEAAKTKARSDAKERFPGNVKEQQRFYDDWNQESFRNFKNNAQAKYMDWIVNGSKYKVDYYFGIVDVSSAMKRVESSKEAARNLVVIDPDGSTEWQEVHLTPLNWASLCKEKVDQWGEQNNKLSRKDFESEIKRLNRLLLSYTGLKNSIDPDGSTGRAIEAAKAKAATNGTTGDNPGENNQTVTETPTAVTPRVVDPEGKLATAYKDLYDEQNNTPPDRKKIQEKQNALQVALDANGKANMENNKQIASDLSKGSKKEKLLWINSMIADVEGQVKLLEKGLEDFFKASAASPAITDVIKRDVKDPGQEEKGELVSTQYAEADGQYADPKFNIPRNGVAVAQQNKVEPSKWTKITLSVSSSSQSSSTETFSSSTSASASASGWWWSASASVNHSEASMKASQATSNCAVDIKFEALLVTIDRAWLHGELFSDPELNTGDDVKLSPGALDLHKLIDQKNDKALANYPYFPSYPTAFIVASNVELEFRGDTSSLEEAVESSHTDAQVKVGYGPFSLSGSHSQDKSSAKTKMETTATGTRITLEAPAIIGWVSQLVPQLPRPKGGSSLLGPMF</sequence>
<protein>
    <submittedName>
        <fullName evidence="2">Uncharacterized protein</fullName>
    </submittedName>
</protein>
<proteinExistence type="predicted"/>
<evidence type="ECO:0000313" key="2">
    <source>
        <dbReference type="EMBL" id="VIO60705.1"/>
    </source>
</evidence>
<name>A0A4E9DY43_GIBZA</name>
<feature type="compositionally biased region" description="Polar residues" evidence="1">
    <location>
        <begin position="407"/>
        <end position="426"/>
    </location>
</feature>
<feature type="compositionally biased region" description="Basic and acidic residues" evidence="1">
    <location>
        <begin position="757"/>
        <end position="767"/>
    </location>
</feature>
<gene>
    <name evidence="2" type="ORF">FUG_LOCUS413248</name>
</gene>
<feature type="region of interest" description="Disordered" evidence="1">
    <location>
        <begin position="402"/>
        <end position="426"/>
    </location>
</feature>
<dbReference type="EMBL" id="CAAKMV010000147">
    <property type="protein sequence ID" value="VIO60705.1"/>
    <property type="molecule type" value="Genomic_DNA"/>
</dbReference>
<accession>A0A4E9DY43</accession>